<dbReference type="PROSITE" id="PS51371">
    <property type="entry name" value="CBS"/>
    <property type="match status" value="1"/>
</dbReference>
<evidence type="ECO:0000256" key="4">
    <source>
        <dbReference type="ARBA" id="ARBA00022692"/>
    </source>
</evidence>
<dbReference type="Pfam" id="PF03471">
    <property type="entry name" value="CorC_HlyC"/>
    <property type="match status" value="1"/>
</dbReference>
<evidence type="ECO:0000313" key="13">
    <source>
        <dbReference type="EMBL" id="MDR7362187.1"/>
    </source>
</evidence>
<dbReference type="CDD" id="cd04590">
    <property type="entry name" value="CBS_pair_CorC_HlyC_assoc"/>
    <property type="match status" value="1"/>
</dbReference>
<dbReference type="Proteomes" id="UP001183648">
    <property type="component" value="Unassembled WGS sequence"/>
</dbReference>
<evidence type="ECO:0000313" key="14">
    <source>
        <dbReference type="Proteomes" id="UP001183648"/>
    </source>
</evidence>
<keyword evidence="7 9" id="KW-0129">CBS domain</keyword>
<dbReference type="InterPro" id="IPR044751">
    <property type="entry name" value="Ion_transp-like_CBS"/>
</dbReference>
<dbReference type="InterPro" id="IPR051676">
    <property type="entry name" value="UPF0053_domain"/>
</dbReference>
<evidence type="ECO:0000259" key="11">
    <source>
        <dbReference type="PROSITE" id="PS51371"/>
    </source>
</evidence>
<comment type="subcellular location">
    <subcellularLocation>
        <location evidence="1">Cell membrane</location>
        <topology evidence="1">Multi-pass membrane protein</topology>
    </subcellularLocation>
</comment>
<evidence type="ECO:0000256" key="6">
    <source>
        <dbReference type="ARBA" id="ARBA00022989"/>
    </source>
</evidence>
<keyword evidence="3" id="KW-1003">Cell membrane</keyword>
<dbReference type="SMART" id="SM01091">
    <property type="entry name" value="CorC_HlyC"/>
    <property type="match status" value="1"/>
</dbReference>
<keyword evidence="4 10" id="KW-0812">Transmembrane</keyword>
<evidence type="ECO:0000256" key="8">
    <source>
        <dbReference type="ARBA" id="ARBA00023136"/>
    </source>
</evidence>
<dbReference type="SUPFAM" id="SSF54631">
    <property type="entry name" value="CBS-domain pair"/>
    <property type="match status" value="1"/>
</dbReference>
<name>A0ABU2BU85_9ACTN</name>
<keyword evidence="14" id="KW-1185">Reference proteome</keyword>
<dbReference type="PANTHER" id="PTHR43099:SF6">
    <property type="entry name" value="UPF0053 PROTEIN RV1842C"/>
    <property type="match status" value="1"/>
</dbReference>
<evidence type="ECO:0000256" key="9">
    <source>
        <dbReference type="PROSITE-ProRule" id="PRU00703"/>
    </source>
</evidence>
<feature type="domain" description="CNNM transmembrane" evidence="12">
    <location>
        <begin position="1"/>
        <end position="201"/>
    </location>
</feature>
<sequence>MTWVLLGTALLLVLACGGFVAAEFAFVTVDRATVDRRAAEGDAAAQGVQQALRTLSTQLSGAQVGITVTNLAIGFLAEPAIARLIEGPLADAGVGRNAVHGVALAVGLVSATLLTMLFGELVPKNLAIAHPLGTARATQRYQRTFTTLAAIPIRVLNGAANALVRRLGIEPQEELRSARNAGEFASLAARSASEGTLDAETAGLVQRSVAFGDRTAGEIMTPRVRMEAVRVGDTALDVIALARSSGRSRFPVLGREADDVAGVVHVKHAVAVPRVGRSRTKVRDLMVDVATVPETLQLDPLLARLRDESFQLAVVVDEYGGTAGMVTVEDVVEEIVGEISDEHDSLDAVSRPHADGTWTLSGLLRPDEIAGLTRVALPAHEDYDTLGGLVLRELGRIPEAGDAVEVPLPLRVDEDGEPHDSEVARLTVVRMDGLRVDKVRLEVLPGAHGRGDDRG</sequence>
<dbReference type="Pfam" id="PF01595">
    <property type="entry name" value="CNNM"/>
    <property type="match status" value="1"/>
</dbReference>
<dbReference type="Pfam" id="PF00571">
    <property type="entry name" value="CBS"/>
    <property type="match status" value="1"/>
</dbReference>
<dbReference type="InterPro" id="IPR046342">
    <property type="entry name" value="CBS_dom_sf"/>
</dbReference>
<keyword evidence="8 10" id="KW-0472">Membrane</keyword>
<reference evidence="13 14" key="1">
    <citation type="submission" date="2023-07" db="EMBL/GenBank/DDBJ databases">
        <title>Sequencing the genomes of 1000 actinobacteria strains.</title>
        <authorList>
            <person name="Klenk H.-P."/>
        </authorList>
    </citation>
    <scope>NUCLEOTIDE SEQUENCE [LARGE SCALE GENOMIC DNA]</scope>
    <source>
        <strain evidence="13 14">DSM 19426</strain>
    </source>
</reference>
<dbReference type="Gene3D" id="3.30.465.10">
    <property type="match status" value="1"/>
</dbReference>
<gene>
    <name evidence="13" type="ORF">J2S63_001740</name>
</gene>
<proteinExistence type="inferred from homology"/>
<evidence type="ECO:0000256" key="3">
    <source>
        <dbReference type="ARBA" id="ARBA00022475"/>
    </source>
</evidence>
<keyword evidence="6 10" id="KW-1133">Transmembrane helix</keyword>
<dbReference type="InterPro" id="IPR016169">
    <property type="entry name" value="FAD-bd_PCMH_sub2"/>
</dbReference>
<organism evidence="13 14">
    <name type="scientific">Nocardioides marmoribigeumensis</name>
    <dbReference type="NCBI Taxonomy" id="433649"/>
    <lineage>
        <taxon>Bacteria</taxon>
        <taxon>Bacillati</taxon>
        <taxon>Actinomycetota</taxon>
        <taxon>Actinomycetes</taxon>
        <taxon>Propionibacteriales</taxon>
        <taxon>Nocardioidaceae</taxon>
        <taxon>Nocardioides</taxon>
    </lineage>
</organism>
<dbReference type="PROSITE" id="PS51846">
    <property type="entry name" value="CNNM"/>
    <property type="match status" value="1"/>
</dbReference>
<evidence type="ECO:0000256" key="10">
    <source>
        <dbReference type="PROSITE-ProRule" id="PRU01193"/>
    </source>
</evidence>
<dbReference type="InterPro" id="IPR002550">
    <property type="entry name" value="CNNM"/>
</dbReference>
<dbReference type="InterPro" id="IPR005170">
    <property type="entry name" value="Transptr-assoc_dom"/>
</dbReference>
<feature type="domain" description="CBS" evidence="11">
    <location>
        <begin position="285"/>
        <end position="345"/>
    </location>
</feature>
<dbReference type="Gene3D" id="3.10.580.10">
    <property type="entry name" value="CBS-domain"/>
    <property type="match status" value="1"/>
</dbReference>
<dbReference type="EMBL" id="JAVDYG010000001">
    <property type="protein sequence ID" value="MDR7362187.1"/>
    <property type="molecule type" value="Genomic_DNA"/>
</dbReference>
<comment type="caution">
    <text evidence="13">The sequence shown here is derived from an EMBL/GenBank/DDBJ whole genome shotgun (WGS) entry which is preliminary data.</text>
</comment>
<evidence type="ECO:0000256" key="7">
    <source>
        <dbReference type="ARBA" id="ARBA00023122"/>
    </source>
</evidence>
<evidence type="ECO:0000259" key="12">
    <source>
        <dbReference type="PROSITE" id="PS51846"/>
    </source>
</evidence>
<protein>
    <submittedName>
        <fullName evidence="13">CBS domain containing-hemolysin-like protein</fullName>
    </submittedName>
</protein>
<dbReference type="InterPro" id="IPR000644">
    <property type="entry name" value="CBS_dom"/>
</dbReference>
<dbReference type="InterPro" id="IPR036318">
    <property type="entry name" value="FAD-bd_PCMH-like_sf"/>
</dbReference>
<evidence type="ECO:0000256" key="5">
    <source>
        <dbReference type="ARBA" id="ARBA00022737"/>
    </source>
</evidence>
<accession>A0ABU2BU85</accession>
<dbReference type="SUPFAM" id="SSF56176">
    <property type="entry name" value="FAD-binding/transporter-associated domain-like"/>
    <property type="match status" value="1"/>
</dbReference>
<evidence type="ECO:0000256" key="1">
    <source>
        <dbReference type="ARBA" id="ARBA00004651"/>
    </source>
</evidence>
<keyword evidence="5" id="KW-0677">Repeat</keyword>
<evidence type="ECO:0000256" key="2">
    <source>
        <dbReference type="ARBA" id="ARBA00006337"/>
    </source>
</evidence>
<comment type="similarity">
    <text evidence="2">Belongs to the UPF0053 family.</text>
</comment>
<dbReference type="RefSeq" id="WP_310301333.1">
    <property type="nucleotide sequence ID" value="NZ_BAAAPS010000008.1"/>
</dbReference>
<dbReference type="PANTHER" id="PTHR43099">
    <property type="entry name" value="UPF0053 PROTEIN YRKA"/>
    <property type="match status" value="1"/>
</dbReference>